<reference evidence="9" key="2">
    <citation type="submission" date="2020-09" db="EMBL/GenBank/DDBJ databases">
        <authorList>
            <person name="Sun Q."/>
            <person name="Ohkuma M."/>
        </authorList>
    </citation>
    <scope>NUCLEOTIDE SEQUENCE</scope>
    <source>
        <strain evidence="9">JCM 3302</strain>
    </source>
</reference>
<dbReference type="Pfam" id="PF07690">
    <property type="entry name" value="MFS_1"/>
    <property type="match status" value="1"/>
</dbReference>
<dbReference type="Proteomes" id="UP000641386">
    <property type="component" value="Unassembled WGS sequence"/>
</dbReference>
<evidence type="ECO:0000259" key="8">
    <source>
        <dbReference type="PROSITE" id="PS50850"/>
    </source>
</evidence>
<evidence type="ECO:0000256" key="7">
    <source>
        <dbReference type="SAM" id="Phobius"/>
    </source>
</evidence>
<feature type="transmembrane region" description="Helical" evidence="7">
    <location>
        <begin position="33"/>
        <end position="57"/>
    </location>
</feature>
<dbReference type="SUPFAM" id="SSF103473">
    <property type="entry name" value="MFS general substrate transporter"/>
    <property type="match status" value="1"/>
</dbReference>
<feature type="transmembrane region" description="Helical" evidence="7">
    <location>
        <begin position="193"/>
        <end position="214"/>
    </location>
</feature>
<keyword evidence="3 7" id="KW-1133">Transmembrane helix</keyword>
<sequence length="491" mass="49808">MSLTQKDGAAASEAPAAPAPAPEADSGPYAKRWLMLPVILAAMFMAQFDLYVVNVAAPSLEHGLHAGQAALELIVAGYAFTYASGLVTGGRLGDLFGSRAVFLTGTIAFTVASLLCGIAQTPGQLVAARLVQGLTGAAMVPQVLALITATFPPAERARALSWFGVTVGVGAVAGQVLGGALLEADVAGLGWRVIFLVNLPVGLVMLAFAARLLPRRKPTARPALDPLGAVGVPVSLALALVPLVLGRTEGWPVWTWISLVASVPAMALTLLWERGLARRGGQPLLNLSLFADRAFSRGLVVSIATFAGFFSFMFTLTLVLQSGLGLTPLEAGFTFTPLGLAFSGASMASQRITARYGSRMITTGASIAAIGFVVLLIVLTASGDHTSAARLIGPMVLIGLGNGLAVPALVGSVLAGVRPQQAGAAAGVLTTAQQFASAAGVAAIGSVFFGALGTPHGVGSYASAFEWVGGIGLVLVLVAAAVSLALPRPAK</sequence>
<feature type="transmembrane region" description="Helical" evidence="7">
    <location>
        <begin position="159"/>
        <end position="181"/>
    </location>
</feature>
<protein>
    <submittedName>
        <fullName evidence="9">MFS transporter</fullName>
    </submittedName>
</protein>
<keyword evidence="5" id="KW-0046">Antibiotic resistance</keyword>
<feature type="transmembrane region" description="Helical" evidence="7">
    <location>
        <begin position="435"/>
        <end position="452"/>
    </location>
</feature>
<evidence type="ECO:0000256" key="2">
    <source>
        <dbReference type="ARBA" id="ARBA00022692"/>
    </source>
</evidence>
<accession>A0A918ZPG2</accession>
<evidence type="ECO:0000256" key="5">
    <source>
        <dbReference type="ARBA" id="ARBA00023251"/>
    </source>
</evidence>
<gene>
    <name evidence="9" type="ORF">GCM10014715_14330</name>
</gene>
<feature type="transmembrane region" description="Helical" evidence="7">
    <location>
        <begin position="251"/>
        <end position="273"/>
    </location>
</feature>
<dbReference type="GO" id="GO:0022857">
    <property type="term" value="F:transmembrane transporter activity"/>
    <property type="evidence" value="ECO:0007669"/>
    <property type="project" value="InterPro"/>
</dbReference>
<feature type="transmembrane region" description="Helical" evidence="7">
    <location>
        <begin position="226"/>
        <end position="245"/>
    </location>
</feature>
<feature type="transmembrane region" description="Helical" evidence="7">
    <location>
        <begin position="360"/>
        <end position="379"/>
    </location>
</feature>
<dbReference type="PROSITE" id="PS50850">
    <property type="entry name" value="MFS"/>
    <property type="match status" value="1"/>
</dbReference>
<dbReference type="RefSeq" id="WP_189897591.1">
    <property type="nucleotide sequence ID" value="NZ_BNBC01000004.1"/>
</dbReference>
<dbReference type="EMBL" id="BNBC01000004">
    <property type="protein sequence ID" value="GHE61910.1"/>
    <property type="molecule type" value="Genomic_DNA"/>
</dbReference>
<evidence type="ECO:0000313" key="10">
    <source>
        <dbReference type="Proteomes" id="UP000641386"/>
    </source>
</evidence>
<evidence type="ECO:0000256" key="1">
    <source>
        <dbReference type="ARBA" id="ARBA00004651"/>
    </source>
</evidence>
<dbReference type="AlphaFoldDB" id="A0A918ZPG2"/>
<keyword evidence="4 7" id="KW-0472">Membrane</keyword>
<dbReference type="PANTHER" id="PTHR42718:SF39">
    <property type="entry name" value="ACTINORHODIN TRANSPORTER-RELATED"/>
    <property type="match status" value="1"/>
</dbReference>
<dbReference type="CDD" id="cd17321">
    <property type="entry name" value="MFS_MMR_MDR_like"/>
    <property type="match status" value="1"/>
</dbReference>
<dbReference type="PANTHER" id="PTHR42718">
    <property type="entry name" value="MAJOR FACILITATOR SUPERFAMILY MULTIDRUG TRANSPORTER MFSC"/>
    <property type="match status" value="1"/>
</dbReference>
<proteinExistence type="predicted"/>
<feature type="transmembrane region" description="Helical" evidence="7">
    <location>
        <begin position="331"/>
        <end position="348"/>
    </location>
</feature>
<evidence type="ECO:0000256" key="3">
    <source>
        <dbReference type="ARBA" id="ARBA00022989"/>
    </source>
</evidence>
<comment type="caution">
    <text evidence="9">The sequence shown here is derived from an EMBL/GenBank/DDBJ whole genome shotgun (WGS) entry which is preliminary data.</text>
</comment>
<feature type="domain" description="Major facilitator superfamily (MFS) profile" evidence="8">
    <location>
        <begin position="35"/>
        <end position="491"/>
    </location>
</feature>
<feature type="compositionally biased region" description="Low complexity" evidence="6">
    <location>
        <begin position="7"/>
        <end position="24"/>
    </location>
</feature>
<dbReference type="InterPro" id="IPR011701">
    <property type="entry name" value="MFS"/>
</dbReference>
<feature type="region of interest" description="Disordered" evidence="6">
    <location>
        <begin position="1"/>
        <end position="24"/>
    </location>
</feature>
<reference evidence="9" key="1">
    <citation type="journal article" date="2014" name="Int. J. Syst. Evol. Microbiol.">
        <title>Complete genome sequence of Corynebacterium casei LMG S-19264T (=DSM 44701T), isolated from a smear-ripened cheese.</title>
        <authorList>
            <consortium name="US DOE Joint Genome Institute (JGI-PGF)"/>
            <person name="Walter F."/>
            <person name="Albersmeier A."/>
            <person name="Kalinowski J."/>
            <person name="Ruckert C."/>
        </authorList>
    </citation>
    <scope>NUCLEOTIDE SEQUENCE</scope>
    <source>
        <strain evidence="9">JCM 3302</strain>
    </source>
</reference>
<feature type="transmembrane region" description="Helical" evidence="7">
    <location>
        <begin position="126"/>
        <end position="147"/>
    </location>
</feature>
<dbReference type="InterPro" id="IPR036259">
    <property type="entry name" value="MFS_trans_sf"/>
</dbReference>
<feature type="transmembrane region" description="Helical" evidence="7">
    <location>
        <begin position="391"/>
        <end position="414"/>
    </location>
</feature>
<feature type="transmembrane region" description="Helical" evidence="7">
    <location>
        <begin position="464"/>
        <end position="486"/>
    </location>
</feature>
<dbReference type="Gene3D" id="1.20.1720.10">
    <property type="entry name" value="Multidrug resistance protein D"/>
    <property type="match status" value="2"/>
</dbReference>
<keyword evidence="2 7" id="KW-0812">Transmembrane</keyword>
<evidence type="ECO:0000256" key="6">
    <source>
        <dbReference type="SAM" id="MobiDB-lite"/>
    </source>
</evidence>
<keyword evidence="10" id="KW-1185">Reference proteome</keyword>
<feature type="transmembrane region" description="Helical" evidence="7">
    <location>
        <begin position="100"/>
        <end position="120"/>
    </location>
</feature>
<evidence type="ECO:0000256" key="4">
    <source>
        <dbReference type="ARBA" id="ARBA00023136"/>
    </source>
</evidence>
<organism evidence="9 10">
    <name type="scientific">Streptomyces spiralis</name>
    <dbReference type="NCBI Taxonomy" id="66376"/>
    <lineage>
        <taxon>Bacteria</taxon>
        <taxon>Bacillati</taxon>
        <taxon>Actinomycetota</taxon>
        <taxon>Actinomycetes</taxon>
        <taxon>Kitasatosporales</taxon>
        <taxon>Streptomycetaceae</taxon>
        <taxon>Streptomyces</taxon>
    </lineage>
</organism>
<feature type="transmembrane region" description="Helical" evidence="7">
    <location>
        <begin position="294"/>
        <end position="319"/>
    </location>
</feature>
<name>A0A918ZPG2_9ACTN</name>
<dbReference type="GO" id="GO:0046677">
    <property type="term" value="P:response to antibiotic"/>
    <property type="evidence" value="ECO:0007669"/>
    <property type="project" value="UniProtKB-KW"/>
</dbReference>
<feature type="transmembrane region" description="Helical" evidence="7">
    <location>
        <begin position="69"/>
        <end position="88"/>
    </location>
</feature>
<dbReference type="GO" id="GO:0005886">
    <property type="term" value="C:plasma membrane"/>
    <property type="evidence" value="ECO:0007669"/>
    <property type="project" value="UniProtKB-SubCell"/>
</dbReference>
<comment type="subcellular location">
    <subcellularLocation>
        <location evidence="1">Cell membrane</location>
        <topology evidence="1">Multi-pass membrane protein</topology>
    </subcellularLocation>
</comment>
<dbReference type="InterPro" id="IPR020846">
    <property type="entry name" value="MFS_dom"/>
</dbReference>
<evidence type="ECO:0000313" key="9">
    <source>
        <dbReference type="EMBL" id="GHE61910.1"/>
    </source>
</evidence>